<dbReference type="AlphaFoldDB" id="A0A6S7JBR7"/>
<comment type="caution">
    <text evidence="1">The sequence shown here is derived from an EMBL/GenBank/DDBJ whole genome shotgun (WGS) entry which is preliminary data.</text>
</comment>
<dbReference type="EMBL" id="CACRXK020014821">
    <property type="protein sequence ID" value="CAB4027474.1"/>
    <property type="molecule type" value="Genomic_DNA"/>
</dbReference>
<dbReference type="Proteomes" id="UP001152795">
    <property type="component" value="Unassembled WGS sequence"/>
</dbReference>
<evidence type="ECO:0000313" key="1">
    <source>
        <dbReference type="EMBL" id="CAB4027474.1"/>
    </source>
</evidence>
<feature type="non-terminal residue" evidence="1">
    <location>
        <position position="167"/>
    </location>
</feature>
<name>A0A6S7JBR7_PARCT</name>
<accession>A0A6S7JBR7</accession>
<organism evidence="1 2">
    <name type="scientific">Paramuricea clavata</name>
    <name type="common">Red gorgonian</name>
    <name type="synonym">Violescent sea-whip</name>
    <dbReference type="NCBI Taxonomy" id="317549"/>
    <lineage>
        <taxon>Eukaryota</taxon>
        <taxon>Metazoa</taxon>
        <taxon>Cnidaria</taxon>
        <taxon>Anthozoa</taxon>
        <taxon>Octocorallia</taxon>
        <taxon>Malacalcyonacea</taxon>
        <taxon>Plexauridae</taxon>
        <taxon>Paramuricea</taxon>
    </lineage>
</organism>
<proteinExistence type="predicted"/>
<sequence length="167" mass="18785">KSLTSRSNNSSNLVPSTFECRNGTQCLTRENCSEIHSACHPPLHLKSCRSKIKPEKFFRGFFHYKLTNKHVRGGGQSQQKTTEKRCLDNGGGESHSTMALGMLRKSDIYMKTNMKKTVGGLTSFTTLADLNKEIQLQEIQECIQEHGICIDKSQLEEDICKIMDGQT</sequence>
<evidence type="ECO:0000313" key="2">
    <source>
        <dbReference type="Proteomes" id="UP001152795"/>
    </source>
</evidence>
<protein>
    <submittedName>
        <fullName evidence="1">Uncharacterized protein</fullName>
    </submittedName>
</protein>
<reference evidence="1" key="1">
    <citation type="submission" date="2020-04" db="EMBL/GenBank/DDBJ databases">
        <authorList>
            <person name="Alioto T."/>
            <person name="Alioto T."/>
            <person name="Gomez Garrido J."/>
        </authorList>
    </citation>
    <scope>NUCLEOTIDE SEQUENCE</scope>
    <source>
        <strain evidence="1">A484AB</strain>
    </source>
</reference>
<keyword evidence="2" id="KW-1185">Reference proteome</keyword>
<gene>
    <name evidence="1" type="ORF">PACLA_8A053559</name>
</gene>